<evidence type="ECO:0000256" key="1">
    <source>
        <dbReference type="SAM" id="Phobius"/>
    </source>
</evidence>
<feature type="transmembrane region" description="Helical" evidence="1">
    <location>
        <begin position="12"/>
        <end position="36"/>
    </location>
</feature>
<keyword evidence="1" id="KW-1133">Transmembrane helix</keyword>
<protein>
    <recommendedName>
        <fullName evidence="4">Copper resistance protein D domain-containing protein</fullName>
    </recommendedName>
</protein>
<reference evidence="2 3" key="1">
    <citation type="submission" date="2019-07" db="EMBL/GenBank/DDBJ databases">
        <title>Shewanella sp. YLB-06 whole genomic sequence.</title>
        <authorList>
            <person name="Yu L."/>
        </authorList>
    </citation>
    <scope>NUCLEOTIDE SEQUENCE [LARGE SCALE GENOMIC DNA]</scope>
    <source>
        <strain evidence="2 3">YLB-06</strain>
    </source>
</reference>
<keyword evidence="3" id="KW-1185">Reference proteome</keyword>
<evidence type="ECO:0000313" key="3">
    <source>
        <dbReference type="Proteomes" id="UP000315947"/>
    </source>
</evidence>
<evidence type="ECO:0000313" key="2">
    <source>
        <dbReference type="EMBL" id="QDO82814.1"/>
    </source>
</evidence>
<dbReference type="RefSeq" id="WP_144045200.1">
    <property type="nucleotide sequence ID" value="NZ_CP041614.1"/>
</dbReference>
<keyword evidence="1" id="KW-0472">Membrane</keyword>
<organism evidence="2 3">
    <name type="scientific">Shewanella psychropiezotolerans</name>
    <dbReference type="NCBI Taxonomy" id="2593655"/>
    <lineage>
        <taxon>Bacteria</taxon>
        <taxon>Pseudomonadati</taxon>
        <taxon>Pseudomonadota</taxon>
        <taxon>Gammaproteobacteria</taxon>
        <taxon>Alteromonadales</taxon>
        <taxon>Shewanellaceae</taxon>
        <taxon>Shewanella</taxon>
    </lineage>
</organism>
<gene>
    <name evidence="2" type="ORF">FM037_05665</name>
</gene>
<feature type="transmembrane region" description="Helical" evidence="1">
    <location>
        <begin position="138"/>
        <end position="158"/>
    </location>
</feature>
<feature type="transmembrane region" description="Helical" evidence="1">
    <location>
        <begin position="90"/>
        <end position="109"/>
    </location>
</feature>
<accession>A0ABX5WUQ0</accession>
<sequence>MEKHDYFVIARAIHVLGVVLWIGGVAFVTTVLIPAVKQLASPEERLQLFEQLESKFSFQAKFVTLATGISGYVMLDIINGWDRYLHPQFWWMHLMTLVWALFTLVLFVLEPLFLHRWFHERAAQDSEKTFALVHKMHIFLLSLSLIAVAGAVAGSHGYTF</sequence>
<name>A0ABX5WUQ0_9GAMM</name>
<keyword evidence="1" id="KW-0812">Transmembrane</keyword>
<dbReference type="Proteomes" id="UP000315947">
    <property type="component" value="Chromosome"/>
</dbReference>
<dbReference type="EMBL" id="CP041614">
    <property type="protein sequence ID" value="QDO82814.1"/>
    <property type="molecule type" value="Genomic_DNA"/>
</dbReference>
<evidence type="ECO:0008006" key="4">
    <source>
        <dbReference type="Google" id="ProtNLM"/>
    </source>
</evidence>
<proteinExistence type="predicted"/>